<dbReference type="Proteomes" id="UP001530315">
    <property type="component" value="Unassembled WGS sequence"/>
</dbReference>
<dbReference type="EMBL" id="JALLAZ020001484">
    <property type="protein sequence ID" value="KAL3774176.1"/>
    <property type="molecule type" value="Genomic_DNA"/>
</dbReference>
<feature type="region of interest" description="Disordered" evidence="1">
    <location>
        <begin position="121"/>
        <end position="148"/>
    </location>
</feature>
<name>A0ABD3NGQ4_9STRA</name>
<keyword evidence="3" id="KW-1185">Reference proteome</keyword>
<reference evidence="2 3" key="1">
    <citation type="submission" date="2024-10" db="EMBL/GenBank/DDBJ databases">
        <title>Updated reference genomes for cyclostephanoid diatoms.</title>
        <authorList>
            <person name="Roberts W.R."/>
            <person name="Alverson A.J."/>
        </authorList>
    </citation>
    <scope>NUCLEOTIDE SEQUENCE [LARGE SCALE GENOMIC DNA]</scope>
    <source>
        <strain evidence="2 3">AJA276-08</strain>
    </source>
</reference>
<comment type="caution">
    <text evidence="2">The sequence shown here is derived from an EMBL/GenBank/DDBJ whole genome shotgun (WGS) entry which is preliminary data.</text>
</comment>
<proteinExistence type="predicted"/>
<feature type="compositionally biased region" description="Basic residues" evidence="1">
    <location>
        <begin position="135"/>
        <end position="144"/>
    </location>
</feature>
<gene>
    <name evidence="2" type="ORF">ACHAW5_008523</name>
</gene>
<evidence type="ECO:0000313" key="2">
    <source>
        <dbReference type="EMBL" id="KAL3774176.1"/>
    </source>
</evidence>
<accession>A0ABD3NGQ4</accession>
<protein>
    <submittedName>
        <fullName evidence="2">Uncharacterized protein</fullName>
    </submittedName>
</protein>
<evidence type="ECO:0000313" key="3">
    <source>
        <dbReference type="Proteomes" id="UP001530315"/>
    </source>
</evidence>
<organism evidence="2 3">
    <name type="scientific">Stephanodiscus triporus</name>
    <dbReference type="NCBI Taxonomy" id="2934178"/>
    <lineage>
        <taxon>Eukaryota</taxon>
        <taxon>Sar</taxon>
        <taxon>Stramenopiles</taxon>
        <taxon>Ochrophyta</taxon>
        <taxon>Bacillariophyta</taxon>
        <taxon>Coscinodiscophyceae</taxon>
        <taxon>Thalassiosirophycidae</taxon>
        <taxon>Stephanodiscales</taxon>
        <taxon>Stephanodiscaceae</taxon>
        <taxon>Stephanodiscus</taxon>
    </lineage>
</organism>
<feature type="region of interest" description="Disordered" evidence="1">
    <location>
        <begin position="14"/>
        <end position="43"/>
    </location>
</feature>
<evidence type="ECO:0000256" key="1">
    <source>
        <dbReference type="SAM" id="MobiDB-lite"/>
    </source>
</evidence>
<dbReference type="AlphaFoldDB" id="A0ABD3NGQ4"/>
<sequence>MYRGREMLLQRVRNRLDQEHGKSAGTSESGRNGRDGALKRSKVKKSDILPVSHWFRHTEQAAKARYSQAREEEFQSFLREKMKEHALQRDQELQRKTQDEQKGTVDLHQICQLKGFSSADVNKMPAASHPSISPLRKKHKKMIPKRNQQYSSSVILGEDPELDQMIENIVLKFTHECTDSSNAGGVEFDGSAISVLREAAKDTLNTMTNQGHNVVDDCQIVTKKTNDAAFDDEASFARYNSTADGKTNMQIHNLKDDEEVTDNRISHMIKELIGEIEQDSDCHFDGGALEALKEATKDIVSKDDGFEF</sequence>